<sequence>MPVMPCHRFWICQIATILKEIRLCGQFTLWDPYLPGKGDCFTFQDPRRAGHLILDETESWPMSMIDALDVREESHQEQARAQQVVHCIKDITSWGDSAVIQEE</sequence>
<reference evidence="1 2" key="1">
    <citation type="submission" date="2020-01" db="EMBL/GenBank/DDBJ databases">
        <title>Draft genome sequence of Aspergillus udagawae IFM 53868.</title>
        <authorList>
            <person name="Takahashi H."/>
            <person name="Yaguchi T."/>
        </authorList>
    </citation>
    <scope>NUCLEOTIDE SEQUENCE [LARGE SCALE GENOMIC DNA]</scope>
    <source>
        <strain evidence="1 2">IFM 53868</strain>
    </source>
</reference>
<name>A0ABQ1B2N0_9EURO</name>
<evidence type="ECO:0000313" key="1">
    <source>
        <dbReference type="EMBL" id="GFF92615.1"/>
    </source>
</evidence>
<proteinExistence type="predicted"/>
<evidence type="ECO:0000313" key="2">
    <source>
        <dbReference type="Proteomes" id="UP000465266"/>
    </source>
</evidence>
<organism evidence="1 2">
    <name type="scientific">Aspergillus udagawae</name>
    <dbReference type="NCBI Taxonomy" id="91492"/>
    <lineage>
        <taxon>Eukaryota</taxon>
        <taxon>Fungi</taxon>
        <taxon>Dikarya</taxon>
        <taxon>Ascomycota</taxon>
        <taxon>Pezizomycotina</taxon>
        <taxon>Eurotiomycetes</taxon>
        <taxon>Eurotiomycetidae</taxon>
        <taxon>Eurotiales</taxon>
        <taxon>Aspergillaceae</taxon>
        <taxon>Aspergillus</taxon>
        <taxon>Aspergillus subgen. Fumigati</taxon>
    </lineage>
</organism>
<comment type="caution">
    <text evidence="1">The sequence shown here is derived from an EMBL/GenBank/DDBJ whole genome shotgun (WGS) entry which is preliminary data.</text>
</comment>
<dbReference type="EMBL" id="BLKG01000084">
    <property type="protein sequence ID" value="GFF92615.1"/>
    <property type="molecule type" value="Genomic_DNA"/>
</dbReference>
<accession>A0ABQ1B2N0</accession>
<protein>
    <submittedName>
        <fullName evidence="1">Uncharacterized protein</fullName>
    </submittedName>
</protein>
<keyword evidence="2" id="KW-1185">Reference proteome</keyword>
<gene>
    <name evidence="1" type="ORF">IFM53868_06904</name>
</gene>
<dbReference type="Proteomes" id="UP000465266">
    <property type="component" value="Unassembled WGS sequence"/>
</dbReference>